<dbReference type="InterPro" id="IPR022893">
    <property type="entry name" value="Shikimate_DH_fam"/>
</dbReference>
<dbReference type="PANTHER" id="PTHR21089">
    <property type="entry name" value="SHIKIMATE DEHYDROGENASE"/>
    <property type="match status" value="1"/>
</dbReference>
<comment type="subunit">
    <text evidence="8">Homodimer.</text>
</comment>
<dbReference type="Proteomes" id="UP000215224">
    <property type="component" value="Chromosome"/>
</dbReference>
<dbReference type="GO" id="GO:0050661">
    <property type="term" value="F:NADP binding"/>
    <property type="evidence" value="ECO:0007669"/>
    <property type="project" value="InterPro"/>
</dbReference>
<feature type="binding site" evidence="8">
    <location>
        <position position="102"/>
    </location>
    <ligand>
        <name>shikimate</name>
        <dbReference type="ChEBI" id="CHEBI:36208"/>
    </ligand>
</feature>
<feature type="domain" description="SDH C-terminal" evidence="11">
    <location>
        <begin position="238"/>
        <end position="267"/>
    </location>
</feature>
<dbReference type="Pfam" id="PF08501">
    <property type="entry name" value="Shikimate_dh_N"/>
    <property type="match status" value="1"/>
</dbReference>
<evidence type="ECO:0000256" key="1">
    <source>
        <dbReference type="ARBA" id="ARBA00004871"/>
    </source>
</evidence>
<accession>A0A223KTI7</accession>
<dbReference type="InterPro" id="IPR013708">
    <property type="entry name" value="Shikimate_DH-bd_N"/>
</dbReference>
<dbReference type="HAMAP" id="MF_00222">
    <property type="entry name" value="Shikimate_DH_AroE"/>
    <property type="match status" value="1"/>
</dbReference>
<keyword evidence="13" id="KW-1185">Reference proteome</keyword>
<comment type="function">
    <text evidence="8">Involved in the biosynthesis of the chorismate, which leads to the biosynthesis of aromatic amino acids. Catalyzes the reversible NADPH linked reduction of 3-dehydroshikimate (DHSA) to yield shikimate (SA).</text>
</comment>
<dbReference type="GO" id="GO:0019632">
    <property type="term" value="P:shikimate metabolic process"/>
    <property type="evidence" value="ECO:0007669"/>
    <property type="project" value="InterPro"/>
</dbReference>
<dbReference type="GO" id="GO:0009073">
    <property type="term" value="P:aromatic amino acid family biosynthetic process"/>
    <property type="evidence" value="ECO:0007669"/>
    <property type="project" value="UniProtKB-KW"/>
</dbReference>
<evidence type="ECO:0000256" key="7">
    <source>
        <dbReference type="ARBA" id="ARBA00049442"/>
    </source>
</evidence>
<dbReference type="CDD" id="cd01065">
    <property type="entry name" value="NAD_bind_Shikimate_DH"/>
    <property type="match status" value="1"/>
</dbReference>
<evidence type="ECO:0000256" key="6">
    <source>
        <dbReference type="ARBA" id="ARBA00023141"/>
    </source>
</evidence>
<keyword evidence="3 8" id="KW-0028">Amino-acid biosynthesis</keyword>
<dbReference type="GO" id="GO:0008652">
    <property type="term" value="P:amino acid biosynthetic process"/>
    <property type="evidence" value="ECO:0007669"/>
    <property type="project" value="UniProtKB-KW"/>
</dbReference>
<keyword evidence="6 8" id="KW-0057">Aromatic amino acid biosynthesis</keyword>
<evidence type="ECO:0000256" key="5">
    <source>
        <dbReference type="ARBA" id="ARBA00023002"/>
    </source>
</evidence>
<feature type="binding site" evidence="8">
    <location>
        <position position="245"/>
    </location>
    <ligand>
        <name>shikimate</name>
        <dbReference type="ChEBI" id="CHEBI:36208"/>
    </ligand>
</feature>
<keyword evidence="4 8" id="KW-0521">NADP</keyword>
<evidence type="ECO:0000259" key="9">
    <source>
        <dbReference type="Pfam" id="PF01488"/>
    </source>
</evidence>
<comment type="catalytic activity">
    <reaction evidence="7 8">
        <text>shikimate + NADP(+) = 3-dehydroshikimate + NADPH + H(+)</text>
        <dbReference type="Rhea" id="RHEA:17737"/>
        <dbReference type="ChEBI" id="CHEBI:15378"/>
        <dbReference type="ChEBI" id="CHEBI:16630"/>
        <dbReference type="ChEBI" id="CHEBI:36208"/>
        <dbReference type="ChEBI" id="CHEBI:57783"/>
        <dbReference type="ChEBI" id="CHEBI:58349"/>
        <dbReference type="EC" id="1.1.1.25"/>
    </reaction>
</comment>
<dbReference type="SUPFAM" id="SSF53223">
    <property type="entry name" value="Aminoacid dehydrogenase-like, N-terminal domain"/>
    <property type="match status" value="1"/>
</dbReference>
<protein>
    <recommendedName>
        <fullName evidence="2 8">Shikimate dehydrogenase (NADP(+))</fullName>
        <shortName evidence="8">SDH</shortName>
        <ecNumber evidence="2 8">1.1.1.25</ecNumber>
    </recommendedName>
</protein>
<feature type="binding site" evidence="8">
    <location>
        <position position="87"/>
    </location>
    <ligand>
        <name>shikimate</name>
        <dbReference type="ChEBI" id="CHEBI:36208"/>
    </ligand>
</feature>
<comment type="caution">
    <text evidence="8">Lacks conserved residue(s) required for the propagation of feature annotation.</text>
</comment>
<sequence>MSNLYGVIGCPIAHSLSPLIHNDALAQHHIKGYYDAFHVEVENLEDAVKGFRALGVRGFNITIPHKVGMLSLVDEIDEGAQKIGAINTVVNDNGTFIGYNTDGVGFVNGLKNVTQLDDKKILVIGAGGASRAIVYSLLLEKTAKVDIVNRSTKKAADLLEEYEAFKSDVFSFDTINNIEDYDIIVNTTSVGMHPHVNEMPISLDGLKKGAIVSDIIYNPLQTTLLSKASELGAITQNGVPMFVNQGAVAFQLWTGIYPDTERMTKLVEQQLGGTTSC</sequence>
<dbReference type="Gene3D" id="3.40.50.10860">
    <property type="entry name" value="Leucine Dehydrogenase, chain A, domain 1"/>
    <property type="match status" value="1"/>
</dbReference>
<feature type="binding site" evidence="8">
    <location>
        <position position="215"/>
    </location>
    <ligand>
        <name>NADP(+)</name>
        <dbReference type="ChEBI" id="CHEBI:58349"/>
    </ligand>
</feature>
<comment type="similarity">
    <text evidence="8">Belongs to the shikimate dehydrogenase family.</text>
</comment>
<feature type="binding site" evidence="8">
    <location>
        <begin position="125"/>
        <end position="129"/>
    </location>
    <ligand>
        <name>NADP(+)</name>
        <dbReference type="ChEBI" id="CHEBI:58349"/>
    </ligand>
</feature>
<dbReference type="RefSeq" id="WP_066414789.1">
    <property type="nucleotide sequence ID" value="NZ_CP018866.1"/>
</dbReference>
<feature type="binding site" evidence="8">
    <location>
        <position position="78"/>
    </location>
    <ligand>
        <name>NADP(+)</name>
        <dbReference type="ChEBI" id="CHEBI:58349"/>
    </ligand>
</feature>
<dbReference type="NCBIfam" id="TIGR00507">
    <property type="entry name" value="aroE"/>
    <property type="match status" value="1"/>
</dbReference>
<dbReference type="AlphaFoldDB" id="A0A223KTI7"/>
<dbReference type="InterPro" id="IPR011342">
    <property type="entry name" value="Shikimate_DH"/>
</dbReference>
<dbReference type="UniPathway" id="UPA00053">
    <property type="reaction ID" value="UER00087"/>
</dbReference>
<dbReference type="Gene3D" id="3.40.50.720">
    <property type="entry name" value="NAD(P)-binding Rossmann-like Domain"/>
    <property type="match status" value="1"/>
</dbReference>
<dbReference type="GO" id="GO:0004764">
    <property type="term" value="F:shikimate 3-dehydrogenase (NADP+) activity"/>
    <property type="evidence" value="ECO:0007669"/>
    <property type="project" value="UniProtKB-UniRule"/>
</dbReference>
<dbReference type="Pfam" id="PF18317">
    <property type="entry name" value="SDH_C"/>
    <property type="match status" value="1"/>
</dbReference>
<evidence type="ECO:0000256" key="2">
    <source>
        <dbReference type="ARBA" id="ARBA00012962"/>
    </source>
</evidence>
<evidence type="ECO:0000256" key="3">
    <source>
        <dbReference type="ARBA" id="ARBA00022605"/>
    </source>
</evidence>
<dbReference type="InterPro" id="IPR046346">
    <property type="entry name" value="Aminoacid_DH-like_N_sf"/>
</dbReference>
<dbReference type="PANTHER" id="PTHR21089:SF1">
    <property type="entry name" value="BIFUNCTIONAL 3-DEHYDROQUINATE DEHYDRATASE_SHIKIMATE DEHYDROGENASE, CHLOROPLASTIC"/>
    <property type="match status" value="1"/>
</dbReference>
<reference evidence="12 13" key="1">
    <citation type="submission" date="2016-12" db="EMBL/GenBank/DDBJ databases">
        <title>The whole genome sequencing and assembly of Bacillus cohnii DSM 6307T strain.</title>
        <authorList>
            <person name="Lee Y.-J."/>
            <person name="Yi H."/>
            <person name="Bahn Y.-S."/>
            <person name="Kim J.F."/>
            <person name="Lee D.-W."/>
        </authorList>
    </citation>
    <scope>NUCLEOTIDE SEQUENCE [LARGE SCALE GENOMIC DNA]</scope>
    <source>
        <strain evidence="12 13">DSM 6307</strain>
    </source>
</reference>
<dbReference type="STRING" id="1314751.GCA_001591425_01754"/>
<name>A0A223KTI7_9BACI</name>
<dbReference type="EMBL" id="CP018866">
    <property type="protein sequence ID" value="AST92654.1"/>
    <property type="molecule type" value="Genomic_DNA"/>
</dbReference>
<gene>
    <name evidence="8" type="primary">aroE</name>
    <name evidence="12" type="ORF">BC6307_15810</name>
</gene>
<evidence type="ECO:0000256" key="8">
    <source>
        <dbReference type="HAMAP-Rule" id="MF_00222"/>
    </source>
</evidence>
<comment type="pathway">
    <text evidence="1 8">Metabolic intermediate biosynthesis; chorismate biosynthesis; chorismate from D-erythrose 4-phosphate and phosphoenolpyruvate: step 4/7.</text>
</comment>
<evidence type="ECO:0000259" key="10">
    <source>
        <dbReference type="Pfam" id="PF08501"/>
    </source>
</evidence>
<dbReference type="EC" id="1.1.1.25" evidence="2 8"/>
<feature type="binding site" evidence="8">
    <location>
        <begin position="15"/>
        <end position="17"/>
    </location>
    <ligand>
        <name>shikimate</name>
        <dbReference type="ChEBI" id="CHEBI:36208"/>
    </ligand>
</feature>
<evidence type="ECO:0000313" key="13">
    <source>
        <dbReference type="Proteomes" id="UP000215224"/>
    </source>
</evidence>
<feature type="binding site" evidence="8">
    <location>
        <position position="217"/>
    </location>
    <ligand>
        <name>shikimate</name>
        <dbReference type="ChEBI" id="CHEBI:36208"/>
    </ligand>
</feature>
<dbReference type="InterPro" id="IPR006151">
    <property type="entry name" value="Shikm_DH/Glu-tRNA_Rdtase"/>
</dbReference>
<feature type="domain" description="Shikimate dehydrogenase substrate binding N-terminal" evidence="10">
    <location>
        <begin position="7"/>
        <end position="89"/>
    </location>
</feature>
<dbReference type="KEGG" id="bcoh:BC6307_15810"/>
<dbReference type="NCBIfam" id="NF001319">
    <property type="entry name" value="PRK00258.3-3"/>
    <property type="match status" value="1"/>
</dbReference>
<dbReference type="Pfam" id="PF01488">
    <property type="entry name" value="Shikimate_DH"/>
    <property type="match status" value="1"/>
</dbReference>
<keyword evidence="5 8" id="KW-0560">Oxidoreductase</keyword>
<dbReference type="InterPro" id="IPR041121">
    <property type="entry name" value="SDH_C"/>
</dbReference>
<evidence type="ECO:0000313" key="12">
    <source>
        <dbReference type="EMBL" id="AST92654.1"/>
    </source>
</evidence>
<feature type="active site" description="Proton acceptor" evidence="8">
    <location>
        <position position="66"/>
    </location>
</feature>
<evidence type="ECO:0000256" key="4">
    <source>
        <dbReference type="ARBA" id="ARBA00022857"/>
    </source>
</evidence>
<feature type="binding site" evidence="8">
    <location>
        <position position="62"/>
    </location>
    <ligand>
        <name>shikimate</name>
        <dbReference type="ChEBI" id="CHEBI:36208"/>
    </ligand>
</feature>
<dbReference type="SUPFAM" id="SSF51735">
    <property type="entry name" value="NAD(P)-binding Rossmann-fold domains"/>
    <property type="match status" value="1"/>
</dbReference>
<dbReference type="GO" id="GO:0005829">
    <property type="term" value="C:cytosol"/>
    <property type="evidence" value="ECO:0007669"/>
    <property type="project" value="TreeGrafter"/>
</dbReference>
<dbReference type="InterPro" id="IPR036291">
    <property type="entry name" value="NAD(P)-bd_dom_sf"/>
</dbReference>
<proteinExistence type="inferred from homology"/>
<dbReference type="GO" id="GO:0009423">
    <property type="term" value="P:chorismate biosynthetic process"/>
    <property type="evidence" value="ECO:0007669"/>
    <property type="project" value="UniProtKB-UniRule"/>
</dbReference>
<evidence type="ECO:0000259" key="11">
    <source>
        <dbReference type="Pfam" id="PF18317"/>
    </source>
</evidence>
<feature type="domain" description="Quinate/shikimate 5-dehydrogenase/glutamyl-tRNA reductase" evidence="9">
    <location>
        <begin position="111"/>
        <end position="189"/>
    </location>
</feature>
<organism evidence="12 13">
    <name type="scientific">Sutcliffiella cohnii</name>
    <dbReference type="NCBI Taxonomy" id="33932"/>
    <lineage>
        <taxon>Bacteria</taxon>
        <taxon>Bacillati</taxon>
        <taxon>Bacillota</taxon>
        <taxon>Bacilli</taxon>
        <taxon>Bacillales</taxon>
        <taxon>Bacillaceae</taxon>
        <taxon>Sutcliffiella</taxon>
    </lineage>
</organism>
<feature type="binding site" evidence="8">
    <location>
        <position position="238"/>
    </location>
    <ligand>
        <name>NADP(+)</name>
        <dbReference type="ChEBI" id="CHEBI:58349"/>
    </ligand>
</feature>